<dbReference type="Gene3D" id="3.30.2350.10">
    <property type="entry name" value="Pseudouridine synthase"/>
    <property type="match status" value="1"/>
</dbReference>
<organism evidence="8 9">
    <name type="scientific">Dialister invisus</name>
    <dbReference type="NCBI Taxonomy" id="218538"/>
    <lineage>
        <taxon>Bacteria</taxon>
        <taxon>Bacillati</taxon>
        <taxon>Bacillota</taxon>
        <taxon>Negativicutes</taxon>
        <taxon>Veillonellales</taxon>
        <taxon>Veillonellaceae</taxon>
        <taxon>Dialister</taxon>
    </lineage>
</organism>
<dbReference type="EMBL" id="JABZMK010000001">
    <property type="protein sequence ID" value="MBF1128618.1"/>
    <property type="molecule type" value="Genomic_DNA"/>
</dbReference>
<dbReference type="Pfam" id="PF09157">
    <property type="entry name" value="TruB-C_2"/>
    <property type="match status" value="1"/>
</dbReference>
<comment type="caution">
    <text evidence="8">The sequence shown here is derived from an EMBL/GenBank/DDBJ whole genome shotgun (WGS) entry which is preliminary data.</text>
</comment>
<accession>A0A930B4A9</accession>
<reference evidence="8" key="1">
    <citation type="submission" date="2020-04" db="EMBL/GenBank/DDBJ databases">
        <title>Deep metagenomics examines the oral microbiome during advanced dental caries in children, revealing novel taxa and co-occurrences with host molecules.</title>
        <authorList>
            <person name="Baker J.L."/>
            <person name="Morton J.T."/>
            <person name="Dinis M."/>
            <person name="Alvarez R."/>
            <person name="Tran N.C."/>
            <person name="Knight R."/>
            <person name="Edlund A."/>
        </authorList>
    </citation>
    <scope>NUCLEOTIDE SEQUENCE</scope>
    <source>
        <strain evidence="8">JCVI_32_bin.14</strain>
    </source>
</reference>
<dbReference type="SUPFAM" id="SSF55120">
    <property type="entry name" value="Pseudouridine synthase"/>
    <property type="match status" value="1"/>
</dbReference>
<dbReference type="AlphaFoldDB" id="A0A930B4A9"/>
<evidence type="ECO:0000256" key="3">
    <source>
        <dbReference type="ARBA" id="ARBA00022694"/>
    </source>
</evidence>
<dbReference type="InterPro" id="IPR014780">
    <property type="entry name" value="tRNA_psdUridine_synth_TruB"/>
</dbReference>
<evidence type="ECO:0000313" key="8">
    <source>
        <dbReference type="EMBL" id="MBF1128618.1"/>
    </source>
</evidence>
<dbReference type="GO" id="GO:1990481">
    <property type="term" value="P:mRNA pseudouridine synthesis"/>
    <property type="evidence" value="ECO:0007669"/>
    <property type="project" value="TreeGrafter"/>
</dbReference>
<keyword evidence="3 5" id="KW-0819">tRNA processing</keyword>
<gene>
    <name evidence="5 8" type="primary">truB</name>
    <name evidence="8" type="ORF">HXL70_01010</name>
</gene>
<dbReference type="Proteomes" id="UP000757890">
    <property type="component" value="Unassembled WGS sequence"/>
</dbReference>
<evidence type="ECO:0000256" key="2">
    <source>
        <dbReference type="ARBA" id="ARBA00005642"/>
    </source>
</evidence>
<dbReference type="NCBIfam" id="TIGR00431">
    <property type="entry name" value="TruB"/>
    <property type="match status" value="1"/>
</dbReference>
<dbReference type="GO" id="GO:0031119">
    <property type="term" value="P:tRNA pseudouridine synthesis"/>
    <property type="evidence" value="ECO:0007669"/>
    <property type="project" value="UniProtKB-UniRule"/>
</dbReference>
<dbReference type="PANTHER" id="PTHR13767">
    <property type="entry name" value="TRNA-PSEUDOURIDINE SYNTHASE"/>
    <property type="match status" value="1"/>
</dbReference>
<dbReference type="Pfam" id="PF01509">
    <property type="entry name" value="TruB_N"/>
    <property type="match status" value="1"/>
</dbReference>
<evidence type="ECO:0000259" key="6">
    <source>
        <dbReference type="Pfam" id="PF01509"/>
    </source>
</evidence>
<dbReference type="PANTHER" id="PTHR13767:SF2">
    <property type="entry name" value="PSEUDOURIDYLATE SYNTHASE TRUB1"/>
    <property type="match status" value="1"/>
</dbReference>
<evidence type="ECO:0000259" key="7">
    <source>
        <dbReference type="Pfam" id="PF09157"/>
    </source>
</evidence>
<feature type="active site" description="Nucleophile" evidence="5">
    <location>
        <position position="38"/>
    </location>
</feature>
<dbReference type="RefSeq" id="WP_276638409.1">
    <property type="nucleotide sequence ID" value="NZ_CATXWY010000004.1"/>
</dbReference>
<dbReference type="InterPro" id="IPR020103">
    <property type="entry name" value="PsdUridine_synth_cat_dom_sf"/>
</dbReference>
<comment type="function">
    <text evidence="5">Responsible for synthesis of pseudouridine from uracil-55 in the psi GC loop of transfer RNAs.</text>
</comment>
<protein>
    <recommendedName>
        <fullName evidence="5">tRNA pseudouridine synthase B</fullName>
        <ecNumber evidence="5">5.4.99.25</ecNumber>
    </recommendedName>
    <alternativeName>
        <fullName evidence="5">tRNA pseudouridine(55) synthase</fullName>
        <shortName evidence="5">Psi55 synthase</shortName>
    </alternativeName>
    <alternativeName>
        <fullName evidence="5">tRNA pseudouridylate synthase</fullName>
    </alternativeName>
    <alternativeName>
        <fullName evidence="5">tRNA-uridine isomerase</fullName>
    </alternativeName>
</protein>
<dbReference type="InterPro" id="IPR015240">
    <property type="entry name" value="tRNA_sdUridine_synth_fam1_C"/>
</dbReference>
<evidence type="ECO:0000256" key="4">
    <source>
        <dbReference type="ARBA" id="ARBA00023235"/>
    </source>
</evidence>
<evidence type="ECO:0000313" key="9">
    <source>
        <dbReference type="Proteomes" id="UP000757890"/>
    </source>
</evidence>
<sequence length="283" mass="31264">MDGVLNVLKPAGMTSFDVIACLRRIYGQKKIGHGGTLDPMAAGVLPVFLGRSARLIEYAPIHRKTYEAEFVMGLATDTEDMTGRIIKTGKVCSDISLWERVASKFTGIIEQIPSSYSAIMVDGKRAYQLARNGKQVILPSRKVEVYHLQIREIQSPYIRLSVTCSAGTYVRALGRDLGNKMGVPLAMSFLLRTKMGVFSIGQAKTLEEIERNPKDCLMTDISLLLSNLENVSLSEDAAKDFLQGKRLRTALPDMEVTAVFQGERFLGTAFIENGVLHPKKVFS</sequence>
<name>A0A930B4A9_9FIRM</name>
<dbReference type="HAMAP" id="MF_01080">
    <property type="entry name" value="TruB_bact"/>
    <property type="match status" value="1"/>
</dbReference>
<dbReference type="CDD" id="cd02573">
    <property type="entry name" value="PseudoU_synth_EcTruB"/>
    <property type="match status" value="1"/>
</dbReference>
<dbReference type="GO" id="GO:0160148">
    <property type="term" value="F:tRNA pseudouridine(55) synthase activity"/>
    <property type="evidence" value="ECO:0007669"/>
    <property type="project" value="UniProtKB-EC"/>
</dbReference>
<feature type="domain" description="tRNA pseudouridine synthase II TruB subfamily 1 C-terminal" evidence="7">
    <location>
        <begin position="231"/>
        <end position="281"/>
    </location>
</feature>
<feature type="domain" description="Pseudouridine synthase II N-terminal" evidence="6">
    <location>
        <begin position="23"/>
        <end position="170"/>
    </location>
</feature>
<evidence type="ECO:0000256" key="1">
    <source>
        <dbReference type="ARBA" id="ARBA00000385"/>
    </source>
</evidence>
<keyword evidence="4 5" id="KW-0413">Isomerase</keyword>
<dbReference type="InterPro" id="IPR002501">
    <property type="entry name" value="PsdUridine_synth_N"/>
</dbReference>
<proteinExistence type="inferred from homology"/>
<evidence type="ECO:0000256" key="5">
    <source>
        <dbReference type="HAMAP-Rule" id="MF_01080"/>
    </source>
</evidence>
<comment type="similarity">
    <text evidence="2 5">Belongs to the pseudouridine synthase TruB family. Type 1 subfamily.</text>
</comment>
<comment type="catalytic activity">
    <reaction evidence="1 5">
        <text>uridine(55) in tRNA = pseudouridine(55) in tRNA</text>
        <dbReference type="Rhea" id="RHEA:42532"/>
        <dbReference type="Rhea" id="RHEA-COMP:10101"/>
        <dbReference type="Rhea" id="RHEA-COMP:10102"/>
        <dbReference type="ChEBI" id="CHEBI:65314"/>
        <dbReference type="ChEBI" id="CHEBI:65315"/>
        <dbReference type="EC" id="5.4.99.25"/>
    </reaction>
</comment>
<dbReference type="GO" id="GO:0003723">
    <property type="term" value="F:RNA binding"/>
    <property type="evidence" value="ECO:0007669"/>
    <property type="project" value="InterPro"/>
</dbReference>
<dbReference type="EC" id="5.4.99.25" evidence="5"/>